<comment type="caution">
    <text evidence="1">The sequence shown here is derived from an EMBL/GenBank/DDBJ whole genome shotgun (WGS) entry which is preliminary data.</text>
</comment>
<accession>A0A8K1CTY5</accession>
<dbReference type="OrthoDB" id="166637at2759"/>
<name>A0A8K1CTY5_PYTOL</name>
<evidence type="ECO:0000313" key="2">
    <source>
        <dbReference type="Proteomes" id="UP000794436"/>
    </source>
</evidence>
<organism evidence="1 2">
    <name type="scientific">Pythium oligandrum</name>
    <name type="common">Mycoparasitic fungus</name>
    <dbReference type="NCBI Taxonomy" id="41045"/>
    <lineage>
        <taxon>Eukaryota</taxon>
        <taxon>Sar</taxon>
        <taxon>Stramenopiles</taxon>
        <taxon>Oomycota</taxon>
        <taxon>Peronosporomycetes</taxon>
        <taxon>Pythiales</taxon>
        <taxon>Pythiaceae</taxon>
        <taxon>Pythium</taxon>
    </lineage>
</organism>
<gene>
    <name evidence="1" type="ORF">Poli38472_006225</name>
</gene>
<dbReference type="AlphaFoldDB" id="A0A8K1CTY5"/>
<proteinExistence type="predicted"/>
<evidence type="ECO:0000313" key="1">
    <source>
        <dbReference type="EMBL" id="TMW68757.1"/>
    </source>
</evidence>
<sequence length="220" mass="24980">MNPWGNDENEGDRGTHRVALGGLKAFVQRNQLDKRDDLFVDTSASSSIELMQGISRLMTLKEQTLERVRALEQMEREIGTGGVLLPRQLEARIHTVRSLRDDLNEVFDMKSVILRTLQKNVASEYLDIEMEQQRTFIDLFLKLSDELPRYTSTITGQSVAPVSAVAVQVRQRHKDYETIVMQVKAAVAKLQMMRDEMTRVRSAYASLQDSTTRSAAAYEG</sequence>
<dbReference type="Proteomes" id="UP000794436">
    <property type="component" value="Unassembled WGS sequence"/>
</dbReference>
<keyword evidence="2" id="KW-1185">Reference proteome</keyword>
<reference evidence="1" key="1">
    <citation type="submission" date="2019-03" db="EMBL/GenBank/DDBJ databases">
        <title>Long read genome sequence of the mycoparasitic Pythium oligandrum ATCC 38472 isolated from sugarbeet rhizosphere.</title>
        <authorList>
            <person name="Gaulin E."/>
        </authorList>
    </citation>
    <scope>NUCLEOTIDE SEQUENCE</scope>
    <source>
        <strain evidence="1">ATCC 38472_TT</strain>
    </source>
</reference>
<protein>
    <submittedName>
        <fullName evidence="1">Uncharacterized protein</fullName>
    </submittedName>
</protein>
<dbReference type="EMBL" id="SPLM01000002">
    <property type="protein sequence ID" value="TMW68757.1"/>
    <property type="molecule type" value="Genomic_DNA"/>
</dbReference>